<reference evidence="2" key="1">
    <citation type="submission" date="2020-06" db="EMBL/GenBank/DDBJ databases">
        <title>WGS assembly of Ceratodon purpureus strain R40.</title>
        <authorList>
            <person name="Carey S.B."/>
            <person name="Jenkins J."/>
            <person name="Shu S."/>
            <person name="Lovell J.T."/>
            <person name="Sreedasyam A."/>
            <person name="Maumus F."/>
            <person name="Tiley G.P."/>
            <person name="Fernandez-Pozo N."/>
            <person name="Barry K."/>
            <person name="Chen C."/>
            <person name="Wang M."/>
            <person name="Lipzen A."/>
            <person name="Daum C."/>
            <person name="Saski C.A."/>
            <person name="Payton A.C."/>
            <person name="Mcbreen J.C."/>
            <person name="Conrad R.E."/>
            <person name="Kollar L.M."/>
            <person name="Olsson S."/>
            <person name="Huttunen S."/>
            <person name="Landis J.B."/>
            <person name="Wickett N.J."/>
            <person name="Johnson M.G."/>
            <person name="Rensing S.A."/>
            <person name="Grimwood J."/>
            <person name="Schmutz J."/>
            <person name="Mcdaniel S.F."/>
        </authorList>
    </citation>
    <scope>NUCLEOTIDE SEQUENCE</scope>
    <source>
        <strain evidence="2">R40</strain>
    </source>
</reference>
<dbReference type="EMBL" id="CM026423">
    <property type="protein sequence ID" value="KAG0581824.1"/>
    <property type="molecule type" value="Genomic_DNA"/>
</dbReference>
<evidence type="ECO:0000256" key="1">
    <source>
        <dbReference type="SAM" id="MobiDB-lite"/>
    </source>
</evidence>
<feature type="compositionally biased region" description="Basic residues" evidence="1">
    <location>
        <begin position="89"/>
        <end position="102"/>
    </location>
</feature>
<protein>
    <submittedName>
        <fullName evidence="2">Uncharacterized protein</fullName>
    </submittedName>
</protein>
<gene>
    <name evidence="2" type="ORF">KC19_3G012600</name>
</gene>
<evidence type="ECO:0000313" key="3">
    <source>
        <dbReference type="Proteomes" id="UP000822688"/>
    </source>
</evidence>
<dbReference type="AlphaFoldDB" id="A0A8T0IDL5"/>
<organism evidence="2 3">
    <name type="scientific">Ceratodon purpureus</name>
    <name type="common">Fire moss</name>
    <name type="synonym">Dicranum purpureum</name>
    <dbReference type="NCBI Taxonomy" id="3225"/>
    <lineage>
        <taxon>Eukaryota</taxon>
        <taxon>Viridiplantae</taxon>
        <taxon>Streptophyta</taxon>
        <taxon>Embryophyta</taxon>
        <taxon>Bryophyta</taxon>
        <taxon>Bryophytina</taxon>
        <taxon>Bryopsida</taxon>
        <taxon>Dicranidae</taxon>
        <taxon>Pseudoditrichales</taxon>
        <taxon>Ditrichaceae</taxon>
        <taxon>Ceratodon</taxon>
    </lineage>
</organism>
<feature type="region of interest" description="Disordered" evidence="1">
    <location>
        <begin position="64"/>
        <end position="102"/>
    </location>
</feature>
<proteinExistence type="predicted"/>
<dbReference type="Proteomes" id="UP000822688">
    <property type="component" value="Chromosome 3"/>
</dbReference>
<accession>A0A8T0IDL5</accession>
<evidence type="ECO:0000313" key="2">
    <source>
        <dbReference type="EMBL" id="KAG0581824.1"/>
    </source>
</evidence>
<comment type="caution">
    <text evidence="2">The sequence shown here is derived from an EMBL/GenBank/DDBJ whole genome shotgun (WGS) entry which is preliminary data.</text>
</comment>
<keyword evidence="3" id="KW-1185">Reference proteome</keyword>
<name>A0A8T0IDL5_CERPU</name>
<sequence>MAIANLPYKQPTPKKIQETFNQLLDSLPFMKLCFSPKWACLKNLYQHNHPNPHSLLQFHLLHKHPTTRTPRRNPATPPCPRNRIPYNKQKPKKPKKTKKLKN</sequence>